<name>A0A7S3B511_9EUKA</name>
<evidence type="ECO:0000313" key="4">
    <source>
        <dbReference type="EMBL" id="CAE0125189.1"/>
    </source>
</evidence>
<feature type="repeat" description="ANK" evidence="3">
    <location>
        <begin position="28"/>
        <end position="60"/>
    </location>
</feature>
<dbReference type="PROSITE" id="PS50297">
    <property type="entry name" value="ANK_REP_REGION"/>
    <property type="match status" value="1"/>
</dbReference>
<dbReference type="InterPro" id="IPR050889">
    <property type="entry name" value="Dendritic_Spine_Reg/Scaffold"/>
</dbReference>
<keyword evidence="2 3" id="KW-0040">ANK repeat</keyword>
<dbReference type="PANTHER" id="PTHR24166">
    <property type="entry name" value="ROLLING PEBBLES, ISOFORM B"/>
    <property type="match status" value="1"/>
</dbReference>
<dbReference type="InterPro" id="IPR036770">
    <property type="entry name" value="Ankyrin_rpt-contain_sf"/>
</dbReference>
<dbReference type="PANTHER" id="PTHR24166:SF48">
    <property type="entry name" value="PROTEIN VAPYRIN"/>
    <property type="match status" value="1"/>
</dbReference>
<keyword evidence="1" id="KW-0677">Repeat</keyword>
<evidence type="ECO:0000256" key="2">
    <source>
        <dbReference type="ARBA" id="ARBA00023043"/>
    </source>
</evidence>
<dbReference type="PROSITE" id="PS50088">
    <property type="entry name" value="ANK_REPEAT"/>
    <property type="match status" value="1"/>
</dbReference>
<dbReference type="Gene3D" id="1.25.40.20">
    <property type="entry name" value="Ankyrin repeat-containing domain"/>
    <property type="match status" value="1"/>
</dbReference>
<proteinExistence type="predicted"/>
<evidence type="ECO:0000256" key="3">
    <source>
        <dbReference type="PROSITE-ProRule" id="PRU00023"/>
    </source>
</evidence>
<dbReference type="EMBL" id="HBHX01045989">
    <property type="protein sequence ID" value="CAE0125189.1"/>
    <property type="molecule type" value="Transcribed_RNA"/>
</dbReference>
<organism evidence="4">
    <name type="scientific">Haptolina ericina</name>
    <dbReference type="NCBI Taxonomy" id="156174"/>
    <lineage>
        <taxon>Eukaryota</taxon>
        <taxon>Haptista</taxon>
        <taxon>Haptophyta</taxon>
        <taxon>Prymnesiophyceae</taxon>
        <taxon>Prymnesiales</taxon>
        <taxon>Prymnesiaceae</taxon>
        <taxon>Haptolina</taxon>
    </lineage>
</organism>
<reference evidence="4" key="1">
    <citation type="submission" date="2021-01" db="EMBL/GenBank/DDBJ databases">
        <authorList>
            <person name="Corre E."/>
            <person name="Pelletier E."/>
            <person name="Niang G."/>
            <person name="Scheremetjew M."/>
            <person name="Finn R."/>
            <person name="Kale V."/>
            <person name="Holt S."/>
            <person name="Cochrane G."/>
            <person name="Meng A."/>
            <person name="Brown T."/>
            <person name="Cohen L."/>
        </authorList>
    </citation>
    <scope>NUCLEOTIDE SEQUENCE</scope>
    <source>
        <strain evidence="4">CCMP281</strain>
    </source>
</reference>
<dbReference type="SUPFAM" id="SSF48403">
    <property type="entry name" value="Ankyrin repeat"/>
    <property type="match status" value="1"/>
</dbReference>
<protein>
    <submittedName>
        <fullName evidence="4">Uncharacterized protein</fullName>
    </submittedName>
</protein>
<gene>
    <name evidence="4" type="ORF">HERI1096_LOCUS25441</name>
</gene>
<accession>A0A7S3B511</accession>
<evidence type="ECO:0000256" key="1">
    <source>
        <dbReference type="ARBA" id="ARBA00022737"/>
    </source>
</evidence>
<dbReference type="Pfam" id="PF12796">
    <property type="entry name" value="Ank_2"/>
    <property type="match status" value="1"/>
</dbReference>
<sequence>MSAARHNHPDELSLLLGASASVDMQTTGGETALMAAAAAGADMCVQILLDAGASTELRNSTGATALRCAEMKGAASTQLLLQRFSKPSHVPSELDCDTVRIKMGDGACITVPEDSLVRRGGRCRSSITDRRALLSRALRG</sequence>
<dbReference type="AlphaFoldDB" id="A0A7S3B511"/>
<dbReference type="InterPro" id="IPR002110">
    <property type="entry name" value="Ankyrin_rpt"/>
</dbReference>